<dbReference type="Pfam" id="PF04117">
    <property type="entry name" value="Mpv17_PMP22"/>
    <property type="match status" value="1"/>
</dbReference>
<reference evidence="7 8" key="1">
    <citation type="submission" date="2023-03" db="EMBL/GenBank/DDBJ databases">
        <title>Genome insight into feeding habits of ladybird beetles.</title>
        <authorList>
            <person name="Li H.-S."/>
            <person name="Huang Y.-H."/>
            <person name="Pang H."/>
        </authorList>
    </citation>
    <scope>NUCLEOTIDE SEQUENCE [LARGE SCALE GENOMIC DNA]</scope>
    <source>
        <strain evidence="7">SYSU_2023b</strain>
        <tissue evidence="7">Whole body</tissue>
    </source>
</reference>
<dbReference type="AlphaFoldDB" id="A0AAW1U8E1"/>
<feature type="transmembrane region" description="Helical" evidence="6">
    <location>
        <begin position="55"/>
        <end position="74"/>
    </location>
</feature>
<organism evidence="7 8">
    <name type="scientific">Henosepilachna vigintioctopunctata</name>
    <dbReference type="NCBI Taxonomy" id="420089"/>
    <lineage>
        <taxon>Eukaryota</taxon>
        <taxon>Metazoa</taxon>
        <taxon>Ecdysozoa</taxon>
        <taxon>Arthropoda</taxon>
        <taxon>Hexapoda</taxon>
        <taxon>Insecta</taxon>
        <taxon>Pterygota</taxon>
        <taxon>Neoptera</taxon>
        <taxon>Endopterygota</taxon>
        <taxon>Coleoptera</taxon>
        <taxon>Polyphaga</taxon>
        <taxon>Cucujiformia</taxon>
        <taxon>Coccinelloidea</taxon>
        <taxon>Coccinellidae</taxon>
        <taxon>Epilachninae</taxon>
        <taxon>Epilachnini</taxon>
        <taxon>Henosepilachna</taxon>
    </lineage>
</organism>
<dbReference type="InterPro" id="IPR007248">
    <property type="entry name" value="Mpv17_PMP22"/>
</dbReference>
<evidence type="ECO:0008006" key="9">
    <source>
        <dbReference type="Google" id="ProtNLM"/>
    </source>
</evidence>
<evidence type="ECO:0000313" key="7">
    <source>
        <dbReference type="EMBL" id="KAK9876951.1"/>
    </source>
</evidence>
<protein>
    <recommendedName>
        <fullName evidence="9">Peroxisomal membrane protein 2</fullName>
    </recommendedName>
</protein>
<keyword evidence="5 6" id="KW-0472">Membrane</keyword>
<comment type="similarity">
    <text evidence="2 6">Belongs to the peroxisomal membrane protein PXMP2/4 family.</text>
</comment>
<evidence type="ECO:0000256" key="6">
    <source>
        <dbReference type="RuleBase" id="RU363053"/>
    </source>
</evidence>
<dbReference type="PANTHER" id="PTHR11266">
    <property type="entry name" value="PEROXISOMAL MEMBRANE PROTEIN 2, PXMP2 MPV17"/>
    <property type="match status" value="1"/>
</dbReference>
<dbReference type="GO" id="GO:0005778">
    <property type="term" value="C:peroxisomal membrane"/>
    <property type="evidence" value="ECO:0007669"/>
    <property type="project" value="TreeGrafter"/>
</dbReference>
<dbReference type="EMBL" id="JARQZJ010000039">
    <property type="protein sequence ID" value="KAK9876951.1"/>
    <property type="molecule type" value="Genomic_DNA"/>
</dbReference>
<name>A0AAW1U8E1_9CUCU</name>
<evidence type="ECO:0000256" key="2">
    <source>
        <dbReference type="ARBA" id="ARBA00006824"/>
    </source>
</evidence>
<sequence>MILSKPIMKFMEVYFGQLYSNPIRTNAISGALIAAAGNYASQFLAGKKIIDNHTILSYGVFGLIFGGTIPHFFYGGLDSIIPEEAGLAVVKRLLLERIIYTPLFQAFYLYTLARIEGKDHKTALRQLESLYWTVLTSSWKYITLIELLNQLVVPPMIRIFILNLIAFFWTIYISNKRRQEEIRANKKTKKSL</sequence>
<comment type="caution">
    <text evidence="7">The sequence shown here is derived from an EMBL/GenBank/DDBJ whole genome shotgun (WGS) entry which is preliminary data.</text>
</comment>
<evidence type="ECO:0000256" key="1">
    <source>
        <dbReference type="ARBA" id="ARBA00004141"/>
    </source>
</evidence>
<gene>
    <name evidence="7" type="ORF">WA026_015986</name>
</gene>
<evidence type="ECO:0000256" key="5">
    <source>
        <dbReference type="ARBA" id="ARBA00023136"/>
    </source>
</evidence>
<evidence type="ECO:0000256" key="4">
    <source>
        <dbReference type="ARBA" id="ARBA00022989"/>
    </source>
</evidence>
<dbReference type="PANTHER" id="PTHR11266:SF80">
    <property type="entry name" value="PEROXISOMAL MEMBRANE PROTEIN 2"/>
    <property type="match status" value="1"/>
</dbReference>
<feature type="transmembrane region" description="Helical" evidence="6">
    <location>
        <begin position="155"/>
        <end position="173"/>
    </location>
</feature>
<keyword evidence="8" id="KW-1185">Reference proteome</keyword>
<dbReference type="Proteomes" id="UP001431783">
    <property type="component" value="Unassembled WGS sequence"/>
</dbReference>
<evidence type="ECO:0000313" key="8">
    <source>
        <dbReference type="Proteomes" id="UP001431783"/>
    </source>
</evidence>
<comment type="subcellular location">
    <subcellularLocation>
        <location evidence="1">Membrane</location>
        <topology evidence="1">Multi-pass membrane protein</topology>
    </subcellularLocation>
</comment>
<evidence type="ECO:0000256" key="3">
    <source>
        <dbReference type="ARBA" id="ARBA00022692"/>
    </source>
</evidence>
<proteinExistence type="inferred from homology"/>
<accession>A0AAW1U8E1</accession>
<keyword evidence="3 6" id="KW-0812">Transmembrane</keyword>
<keyword evidence="4 6" id="KW-1133">Transmembrane helix</keyword>